<dbReference type="RefSeq" id="WP_105530345.1">
    <property type="nucleotide sequence ID" value="NZ_PUGF01000002.1"/>
</dbReference>
<feature type="domain" description="HTH lysR-type" evidence="5">
    <location>
        <begin position="4"/>
        <end position="61"/>
    </location>
</feature>
<dbReference type="InterPro" id="IPR000847">
    <property type="entry name" value="LysR_HTH_N"/>
</dbReference>
<dbReference type="SUPFAM" id="SSF46785">
    <property type="entry name" value="Winged helix' DNA-binding domain"/>
    <property type="match status" value="1"/>
</dbReference>
<dbReference type="GO" id="GO:0006351">
    <property type="term" value="P:DNA-templated transcription"/>
    <property type="evidence" value="ECO:0007669"/>
    <property type="project" value="TreeGrafter"/>
</dbReference>
<dbReference type="PROSITE" id="PS50931">
    <property type="entry name" value="HTH_LYSR"/>
    <property type="match status" value="1"/>
</dbReference>
<evidence type="ECO:0000259" key="5">
    <source>
        <dbReference type="PROSITE" id="PS50931"/>
    </source>
</evidence>
<proteinExistence type="inferred from homology"/>
<comment type="caution">
    <text evidence="6">The sequence shown here is derived from an EMBL/GenBank/DDBJ whole genome shotgun (WGS) entry which is preliminary data.</text>
</comment>
<dbReference type="Pfam" id="PF00126">
    <property type="entry name" value="HTH_1"/>
    <property type="match status" value="1"/>
</dbReference>
<dbReference type="PANTHER" id="PTHR30537">
    <property type="entry name" value="HTH-TYPE TRANSCRIPTIONAL REGULATOR"/>
    <property type="match status" value="1"/>
</dbReference>
<dbReference type="AlphaFoldDB" id="A0A2S9H3S3"/>
<keyword evidence="7" id="KW-1185">Reference proteome</keyword>
<protein>
    <submittedName>
        <fullName evidence="6">Transcriptional regulator</fullName>
    </submittedName>
</protein>
<dbReference type="PANTHER" id="PTHR30537:SF3">
    <property type="entry name" value="TRANSCRIPTIONAL REGULATORY PROTEIN"/>
    <property type="match status" value="1"/>
</dbReference>
<dbReference type="InterPro" id="IPR036390">
    <property type="entry name" value="WH_DNA-bd_sf"/>
</dbReference>
<dbReference type="OrthoDB" id="9072091at2"/>
<evidence type="ECO:0000256" key="2">
    <source>
        <dbReference type="ARBA" id="ARBA00023015"/>
    </source>
</evidence>
<dbReference type="InterPro" id="IPR036388">
    <property type="entry name" value="WH-like_DNA-bd_sf"/>
</dbReference>
<evidence type="ECO:0000313" key="7">
    <source>
        <dbReference type="Proteomes" id="UP000237839"/>
    </source>
</evidence>
<gene>
    <name evidence="6" type="ORF">S2091_0635</name>
</gene>
<dbReference type="Gene3D" id="1.10.10.10">
    <property type="entry name" value="Winged helix-like DNA-binding domain superfamily/Winged helix DNA-binding domain"/>
    <property type="match status" value="1"/>
</dbReference>
<dbReference type="EMBL" id="PUGF01000002">
    <property type="protein sequence ID" value="PRC94632.1"/>
    <property type="molecule type" value="Genomic_DNA"/>
</dbReference>
<evidence type="ECO:0000256" key="4">
    <source>
        <dbReference type="ARBA" id="ARBA00023163"/>
    </source>
</evidence>
<dbReference type="Gene3D" id="3.40.190.290">
    <property type="match status" value="1"/>
</dbReference>
<evidence type="ECO:0000256" key="3">
    <source>
        <dbReference type="ARBA" id="ARBA00023125"/>
    </source>
</evidence>
<sequence>MNSPDWNDLRFFLALIDAGTLSGAARMLGVEHTTVARRIDALEAPLMVRLFDRFPKGWSLTSAGIALVPHARQLEEDMHALMRAATGSATLSGVVRLSAPPALAAYLLAPRLRAVLSRLPEIEIELLGESREADLMRRDADIALRFRRPSAPGLAVRTLTTIPYSLYASAQYLSQRTPQQWEFLGYNESLRDAPQQLWLDKIRGERRYALRSNDLGALFQAAVAGCGVTVLPTYFEKQHSELVRIESDCPVKRKLWIVMHEDVRRSARVRAIADEVISLFDNK</sequence>
<reference evidence="6 7" key="1">
    <citation type="submission" date="2018-02" db="EMBL/GenBank/DDBJ databases">
        <title>Solimicrobium silvestre gen. nov., sp. nov., isolated from alpine forest soil.</title>
        <authorList>
            <person name="Margesin R."/>
            <person name="Albuquerque L."/>
            <person name="Zhang D.-C."/>
            <person name="Froufe H.J.C."/>
            <person name="Severino R."/>
            <person name="Roxo I."/>
            <person name="Egas C."/>
            <person name="Da Costa M.S."/>
        </authorList>
    </citation>
    <scope>NUCLEOTIDE SEQUENCE [LARGE SCALE GENOMIC DNA]</scope>
    <source>
        <strain evidence="6 7">S20-91</strain>
    </source>
</reference>
<dbReference type="InterPro" id="IPR058163">
    <property type="entry name" value="LysR-type_TF_proteobact-type"/>
</dbReference>
<name>A0A2S9H3S3_9BURK</name>
<accession>A0A2S9H3S3</accession>
<keyword evidence="3" id="KW-0238">DNA-binding</keyword>
<evidence type="ECO:0000313" key="6">
    <source>
        <dbReference type="EMBL" id="PRC94632.1"/>
    </source>
</evidence>
<evidence type="ECO:0000256" key="1">
    <source>
        <dbReference type="ARBA" id="ARBA00009437"/>
    </source>
</evidence>
<keyword evidence="2" id="KW-0805">Transcription regulation</keyword>
<keyword evidence="4" id="KW-0804">Transcription</keyword>
<dbReference type="GO" id="GO:0003700">
    <property type="term" value="F:DNA-binding transcription factor activity"/>
    <property type="evidence" value="ECO:0007669"/>
    <property type="project" value="InterPro"/>
</dbReference>
<dbReference type="Pfam" id="PF03466">
    <property type="entry name" value="LysR_substrate"/>
    <property type="match status" value="1"/>
</dbReference>
<dbReference type="SUPFAM" id="SSF53850">
    <property type="entry name" value="Periplasmic binding protein-like II"/>
    <property type="match status" value="1"/>
</dbReference>
<organism evidence="6 7">
    <name type="scientific">Solimicrobium silvestre</name>
    <dbReference type="NCBI Taxonomy" id="2099400"/>
    <lineage>
        <taxon>Bacteria</taxon>
        <taxon>Pseudomonadati</taxon>
        <taxon>Pseudomonadota</taxon>
        <taxon>Betaproteobacteria</taxon>
        <taxon>Burkholderiales</taxon>
        <taxon>Oxalobacteraceae</taxon>
        <taxon>Solimicrobium</taxon>
    </lineage>
</organism>
<dbReference type="Proteomes" id="UP000237839">
    <property type="component" value="Unassembled WGS sequence"/>
</dbReference>
<dbReference type="InterPro" id="IPR005119">
    <property type="entry name" value="LysR_subst-bd"/>
</dbReference>
<comment type="similarity">
    <text evidence="1">Belongs to the LysR transcriptional regulatory family.</text>
</comment>
<dbReference type="GO" id="GO:0043565">
    <property type="term" value="F:sequence-specific DNA binding"/>
    <property type="evidence" value="ECO:0007669"/>
    <property type="project" value="TreeGrafter"/>
</dbReference>